<evidence type="ECO:0000313" key="4">
    <source>
        <dbReference type="Proteomes" id="UP000509636"/>
    </source>
</evidence>
<protein>
    <submittedName>
        <fullName evidence="2">Uncharacterized protein</fullName>
    </submittedName>
</protein>
<evidence type="ECO:0000313" key="3">
    <source>
        <dbReference type="Proteomes" id="UP000241540"/>
    </source>
</evidence>
<dbReference type="Proteomes" id="UP000241540">
    <property type="component" value="Unassembled WGS sequence"/>
</dbReference>
<dbReference type="RefSeq" id="WP_002448527.1">
    <property type="nucleotide sequence ID" value="NZ_CANLYX010000003.1"/>
</dbReference>
<name>A0A657ZSX8_STAHO</name>
<dbReference type="Proteomes" id="UP000509636">
    <property type="component" value="Chromosome"/>
</dbReference>
<dbReference type="KEGG" id="shom:EGX58_07230"/>
<dbReference type="EMBL" id="PZHX01000006">
    <property type="protein sequence ID" value="PTK31398.1"/>
    <property type="molecule type" value="Genomic_DNA"/>
</dbReference>
<reference evidence="1 3" key="1">
    <citation type="journal article" date="2016" name="Front. Microbiol.">
        <title>Comprehensive Phylogenetic Analysis of Bovine Non-aureus Staphylococci Species Based on Whole-Genome Sequencing.</title>
        <authorList>
            <person name="Naushad S."/>
            <person name="Barkema H.W."/>
            <person name="Luby C."/>
            <person name="Condas L.A."/>
            <person name="Nobrega D.B."/>
            <person name="Carson D.A."/>
            <person name="De Buck J."/>
        </authorList>
    </citation>
    <scope>NUCLEOTIDE SEQUENCE [LARGE SCALE GENOMIC DNA]</scope>
    <source>
        <strain evidence="1 3">SNUC 5336</strain>
    </source>
</reference>
<gene>
    <name evidence="1" type="ORF">BUZ51_04080</name>
    <name evidence="2" type="ORF">FOB69_02420</name>
</gene>
<organism evidence="2 4">
    <name type="scientific">Staphylococcus hominis</name>
    <dbReference type="NCBI Taxonomy" id="1290"/>
    <lineage>
        <taxon>Bacteria</taxon>
        <taxon>Bacillati</taxon>
        <taxon>Bacillota</taxon>
        <taxon>Bacilli</taxon>
        <taxon>Bacillales</taxon>
        <taxon>Staphylococcaceae</taxon>
        <taxon>Staphylococcus</taxon>
    </lineage>
</organism>
<reference evidence="2 4" key="3">
    <citation type="submission" date="2019-09" db="EMBL/GenBank/DDBJ databases">
        <title>FDA dAtabase for Regulatory Grade micrObial Sequences (FDA-ARGOS): Supporting development and validation of Infectious Disease Dx tests.</title>
        <authorList>
            <person name="Sciortino C."/>
            <person name="Tallon L."/>
            <person name="Sadzewicz L."/>
            <person name="Vavikolanu K."/>
            <person name="Mehta A."/>
            <person name="Aluvathingal J."/>
            <person name="Nadendla S."/>
            <person name="Nandy P."/>
            <person name="Geyer C."/>
            <person name="Yan Y."/>
            <person name="Sichtig H."/>
        </authorList>
    </citation>
    <scope>NUCLEOTIDE SEQUENCE [LARGE SCALE GENOMIC DNA]</scope>
    <source>
        <strain evidence="2 4">FDAARGOS_661</strain>
    </source>
</reference>
<evidence type="ECO:0000313" key="1">
    <source>
        <dbReference type="EMBL" id="PTK31398.1"/>
    </source>
</evidence>
<dbReference type="EMBL" id="CP054550">
    <property type="protein sequence ID" value="QKQ28624.1"/>
    <property type="molecule type" value="Genomic_DNA"/>
</dbReference>
<sequence length="117" mass="14183">MHYKTLIYDQHILIQLLILLEKAKYYYFMDIAHLSLGIKDYNNFITHCRAHFKHNQINSISSHCSDSQMYCFEQYNKLVTHLKQIPLQNFKNGNLIVDLQERQNHIYKVYNQINNYQ</sequence>
<dbReference type="GeneID" id="58106638"/>
<accession>A0A657ZSX8</accession>
<reference evidence="1" key="2">
    <citation type="submission" date="2018-03" db="EMBL/GenBank/DDBJ databases">
        <authorList>
            <person name="Naushad S."/>
        </authorList>
    </citation>
    <scope>NUCLEOTIDE SEQUENCE</scope>
    <source>
        <strain evidence="1">SNUC 5336</strain>
    </source>
</reference>
<proteinExistence type="predicted"/>
<evidence type="ECO:0000313" key="2">
    <source>
        <dbReference type="EMBL" id="QKQ28624.1"/>
    </source>
</evidence>
<dbReference type="AlphaFoldDB" id="A0A657ZSX8"/>